<dbReference type="Gene3D" id="1.10.10.10">
    <property type="entry name" value="Winged helix-like DNA-binding domain superfamily/Winged helix DNA-binding domain"/>
    <property type="match status" value="1"/>
</dbReference>
<protein>
    <recommendedName>
        <fullName evidence="4">Helix-turn-helix domain-containing protein</fullName>
    </recommendedName>
</protein>
<dbReference type="RefSeq" id="WP_128386267.1">
    <property type="nucleotide sequence ID" value="NZ_CP035037.1"/>
</dbReference>
<dbReference type="Proteomes" id="UP000285768">
    <property type="component" value="Chromosome"/>
</dbReference>
<evidence type="ECO:0008006" key="4">
    <source>
        <dbReference type="Google" id="ProtNLM"/>
    </source>
</evidence>
<name>A0ABX5QDF9_9MICO</name>
<keyword evidence="3" id="KW-1185">Reference proteome</keyword>
<evidence type="ECO:0000313" key="3">
    <source>
        <dbReference type="Proteomes" id="UP000285768"/>
    </source>
</evidence>
<accession>A0ABX5QDF9</accession>
<dbReference type="EMBL" id="CP035037">
    <property type="protein sequence ID" value="QAB16989.1"/>
    <property type="molecule type" value="Genomic_DNA"/>
</dbReference>
<organism evidence="2 3">
    <name type="scientific">Leucobacter muris</name>
    <dbReference type="NCBI Taxonomy" id="1935379"/>
    <lineage>
        <taxon>Bacteria</taxon>
        <taxon>Bacillati</taxon>
        <taxon>Actinomycetota</taxon>
        <taxon>Actinomycetes</taxon>
        <taxon>Micrococcales</taxon>
        <taxon>Microbacteriaceae</taxon>
        <taxon>Leucobacter</taxon>
    </lineage>
</organism>
<sequence length="225" mass="24854">MSRNPGQIDDTRVASLITQGMSNSAIARELGCNEASVRRARKRLKAAPAPPTNGGMPAKPGRTEFTLTGDTGSFTGYVSETPLTDFSDVFRLFNRDPDEFVIVDDSVSMKAWQQSKGLEDGTRSTVTLYSYGARFRRKTDIDNLDLPALYAAAQATLRPAAEARADRTTVVVWSDPQVGKVASRGDTEALIARSVEKRSKLAEELRRRAELAWFEFRPVFLSTCR</sequence>
<evidence type="ECO:0000313" key="2">
    <source>
        <dbReference type="EMBL" id="QAB16989.1"/>
    </source>
</evidence>
<feature type="region of interest" description="Disordered" evidence="1">
    <location>
        <begin position="43"/>
        <end position="62"/>
    </location>
</feature>
<dbReference type="InterPro" id="IPR036388">
    <property type="entry name" value="WH-like_DNA-bd_sf"/>
</dbReference>
<proteinExistence type="predicted"/>
<evidence type="ECO:0000256" key="1">
    <source>
        <dbReference type="SAM" id="MobiDB-lite"/>
    </source>
</evidence>
<gene>
    <name evidence="2" type="ORF">Leucomu_02825</name>
</gene>
<reference evidence="2 3" key="1">
    <citation type="submission" date="2019-01" db="EMBL/GenBank/DDBJ databases">
        <title>Leucobacter muris sp. nov. isolated from the nose of a laboratory mouse.</title>
        <authorList>
            <person name="Benga L."/>
            <person name="Sproeer C."/>
            <person name="Schumann P."/>
            <person name="Verbarg S."/>
            <person name="Bunk B."/>
            <person name="Engelhardt E."/>
            <person name="Benten P.M."/>
            <person name="Sager M."/>
        </authorList>
    </citation>
    <scope>NUCLEOTIDE SEQUENCE [LARGE SCALE GENOMIC DNA]</scope>
    <source>
        <strain evidence="2 3">DSM 101948</strain>
    </source>
</reference>